<dbReference type="EMBL" id="FOKA01000004">
    <property type="protein sequence ID" value="SFA95314.1"/>
    <property type="molecule type" value="Genomic_DNA"/>
</dbReference>
<dbReference type="Pfam" id="PF04417">
    <property type="entry name" value="DUF501"/>
    <property type="match status" value="1"/>
</dbReference>
<evidence type="ECO:0000313" key="1">
    <source>
        <dbReference type="EMBL" id="SFA95314.1"/>
    </source>
</evidence>
<dbReference type="Proteomes" id="UP000199012">
    <property type="component" value="Unassembled WGS sequence"/>
</dbReference>
<name>A0A1I0X3B4_9CELL</name>
<proteinExistence type="predicted"/>
<keyword evidence="2" id="KW-1185">Reference proteome</keyword>
<evidence type="ECO:0000313" key="2">
    <source>
        <dbReference type="Proteomes" id="UP000199012"/>
    </source>
</evidence>
<dbReference type="PANTHER" id="PTHR37163">
    <property type="entry name" value="CONSERVED PROTEIN"/>
    <property type="match status" value="1"/>
</dbReference>
<dbReference type="InterPro" id="IPR007511">
    <property type="entry name" value="DUF501"/>
</dbReference>
<protein>
    <recommendedName>
        <fullName evidence="3">Septum formation initiator family protein</fullName>
    </recommendedName>
</protein>
<accession>A0A1I0X3B4</accession>
<gene>
    <name evidence="1" type="ORF">SAMN05421867_10484</name>
</gene>
<dbReference type="PANTHER" id="PTHR37163:SF1">
    <property type="entry name" value="DUF501 DOMAIN-CONTAINING PROTEIN"/>
    <property type="match status" value="1"/>
</dbReference>
<organism evidence="1 2">
    <name type="scientific">Cellulomonas marina</name>
    <dbReference type="NCBI Taxonomy" id="988821"/>
    <lineage>
        <taxon>Bacteria</taxon>
        <taxon>Bacillati</taxon>
        <taxon>Actinomycetota</taxon>
        <taxon>Actinomycetes</taxon>
        <taxon>Micrococcales</taxon>
        <taxon>Cellulomonadaceae</taxon>
        <taxon>Cellulomonas</taxon>
    </lineage>
</organism>
<dbReference type="STRING" id="988821.SAMN05421867_10484"/>
<reference evidence="1 2" key="1">
    <citation type="submission" date="2016-10" db="EMBL/GenBank/DDBJ databases">
        <authorList>
            <person name="de Groot N.N."/>
        </authorList>
    </citation>
    <scope>NUCLEOTIDE SEQUENCE [LARGE SCALE GENOMIC DNA]</scope>
    <source>
        <strain evidence="1 2">CGMCC 4.6945</strain>
    </source>
</reference>
<sequence length="196" mass="20273">MTQHDLPLAAPDASASTTVPAAVPDALVPDEAVDPAVVTDADRAVLAEQLGRPPRGLVGIAARCVCGRPTVVRTAPRLDDGTPFPTTYYLTCPPAVSAVSTLEASGIMRTWTQRLAEDPVLAEGHARAHAAYLADREALGHVPEIAGVSAGGMPTRVKCLHVLVGHALAAGPGVNPLGDEALALVADQWRPDRCTC</sequence>
<evidence type="ECO:0008006" key="3">
    <source>
        <dbReference type="Google" id="ProtNLM"/>
    </source>
</evidence>
<dbReference type="AlphaFoldDB" id="A0A1I0X3B4"/>